<dbReference type="InterPro" id="IPR011989">
    <property type="entry name" value="ARM-like"/>
</dbReference>
<dbReference type="InterPro" id="IPR021133">
    <property type="entry name" value="HEAT_type_2"/>
</dbReference>
<dbReference type="GO" id="GO:0005829">
    <property type="term" value="C:cytosol"/>
    <property type="evidence" value="ECO:0007669"/>
    <property type="project" value="TreeGrafter"/>
</dbReference>
<dbReference type="SUPFAM" id="SSF48371">
    <property type="entry name" value="ARM repeat"/>
    <property type="match status" value="1"/>
</dbReference>
<dbReference type="AlphaFoldDB" id="A0A835YS61"/>
<dbReference type="Proteomes" id="UP000664859">
    <property type="component" value="Unassembled WGS sequence"/>
</dbReference>
<dbReference type="InterPro" id="IPR051023">
    <property type="entry name" value="PP2A_Regulatory_Subunit_A"/>
</dbReference>
<feature type="repeat" description="HEAT" evidence="3">
    <location>
        <begin position="535"/>
        <end position="572"/>
    </location>
</feature>
<organism evidence="5 6">
    <name type="scientific">Tribonema minus</name>
    <dbReference type="NCBI Taxonomy" id="303371"/>
    <lineage>
        <taxon>Eukaryota</taxon>
        <taxon>Sar</taxon>
        <taxon>Stramenopiles</taxon>
        <taxon>Ochrophyta</taxon>
        <taxon>PX clade</taxon>
        <taxon>Xanthophyceae</taxon>
        <taxon>Tribonematales</taxon>
        <taxon>Tribonemataceae</taxon>
        <taxon>Tribonema</taxon>
    </lineage>
</organism>
<evidence type="ECO:0000256" key="2">
    <source>
        <dbReference type="ARBA" id="ARBA00038332"/>
    </source>
</evidence>
<evidence type="ECO:0000256" key="3">
    <source>
        <dbReference type="PROSITE-ProRule" id="PRU00103"/>
    </source>
</evidence>
<dbReference type="InterPro" id="IPR016024">
    <property type="entry name" value="ARM-type_fold"/>
</dbReference>
<feature type="repeat" description="HEAT" evidence="3">
    <location>
        <begin position="574"/>
        <end position="601"/>
    </location>
</feature>
<feature type="repeat" description="HEAT" evidence="3">
    <location>
        <begin position="418"/>
        <end position="456"/>
    </location>
</feature>
<keyword evidence="1" id="KW-0677">Repeat</keyword>
<feature type="repeat" description="HEAT" evidence="3">
    <location>
        <begin position="301"/>
        <end position="338"/>
    </location>
</feature>
<dbReference type="OrthoDB" id="340346at2759"/>
<evidence type="ECO:0000259" key="4">
    <source>
        <dbReference type="Pfam" id="PF22646"/>
    </source>
</evidence>
<sequence length="601" mass="64828">MAQQQDQGDAEFRRVAELIEHLKSDDVSQRVEATRCLPTIAATLGDERTRGELLPFLGECTDDEDEVLVVLAEQLGRLVDHVGGAQHLQLLLEPLKALAAADEATVRDATVASMQAVINQMHTADVLAYGVQLVHDLVGSEFFTARVSACGLLPAVYSRLSPGPGDRMDTDDDDESAAKRKELRALLHKLCGDDTPMVKRMAAAGLGALAAVAESPAILEELLALFDRLNADDQDSVRLQTADNCVALARALPREARVARVIPAVRNTAQDASWRVRWSVASKFHEVGAALSGEEVLAPELCEAFEQLLQDPEAEVRTAAAFGVARVGALMGADGVLQGVLPCLRQLVVDGCEHVRAALASVICELAPLLGQDLTIDHLVPLLLQLLRDSNSDVRLNIISKLHSINEVVGMDHLSQSLLPAVMDLAEDDKWRVRTAIIDHTPLLAQQLGPRFFTDSLAGLCLGWLGDDVHSVRIAAAANLRRLSALFGADWARAHVVPKLAEMHANASYLHRMTALNAVQVLAEDMDPDLLQRDVLPLVLEMAHDPVPNIRFNVSKTLTALAPRLGGGAVENAVRPALSALVDDGDRDVRYFARKAIAALG</sequence>
<feature type="repeat" description="HEAT" evidence="3">
    <location>
        <begin position="261"/>
        <end position="298"/>
    </location>
</feature>
<feature type="domain" description="Phosphatase PP2A regulatory subunit A/Splicing factor 3B subunit 1-like HEAT repeat" evidence="4">
    <location>
        <begin position="373"/>
        <end position="438"/>
    </location>
</feature>
<dbReference type="GO" id="GO:0005634">
    <property type="term" value="C:nucleus"/>
    <property type="evidence" value="ECO:0007669"/>
    <property type="project" value="TreeGrafter"/>
</dbReference>
<feature type="repeat" description="HEAT" evidence="3">
    <location>
        <begin position="379"/>
        <end position="417"/>
    </location>
</feature>
<evidence type="ECO:0000313" key="6">
    <source>
        <dbReference type="Proteomes" id="UP000664859"/>
    </source>
</evidence>
<dbReference type="Gene3D" id="1.25.10.10">
    <property type="entry name" value="Leucine-rich Repeat Variant"/>
    <property type="match status" value="1"/>
</dbReference>
<dbReference type="Pfam" id="PF02985">
    <property type="entry name" value="HEAT"/>
    <property type="match status" value="1"/>
</dbReference>
<gene>
    <name evidence="5" type="ORF">JKP88DRAFT_200936</name>
</gene>
<feature type="repeat" description="HEAT" evidence="3">
    <location>
        <begin position="340"/>
        <end position="378"/>
    </location>
</feature>
<dbReference type="PANTHER" id="PTHR10648">
    <property type="entry name" value="SERINE/THREONINE-PROTEIN PHOSPHATASE PP2A 65 KDA REGULATORY SUBUNIT"/>
    <property type="match status" value="1"/>
</dbReference>
<evidence type="ECO:0000256" key="1">
    <source>
        <dbReference type="ARBA" id="ARBA00022737"/>
    </source>
</evidence>
<comment type="caution">
    <text evidence="5">The sequence shown here is derived from an EMBL/GenBank/DDBJ whole genome shotgun (WGS) entry which is preliminary data.</text>
</comment>
<dbReference type="GO" id="GO:0019888">
    <property type="term" value="F:protein phosphatase regulator activity"/>
    <property type="evidence" value="ECO:0007669"/>
    <property type="project" value="TreeGrafter"/>
</dbReference>
<dbReference type="InterPro" id="IPR000357">
    <property type="entry name" value="HEAT"/>
</dbReference>
<reference evidence="5" key="1">
    <citation type="submission" date="2021-02" db="EMBL/GenBank/DDBJ databases">
        <title>First Annotated Genome of the Yellow-green Alga Tribonema minus.</title>
        <authorList>
            <person name="Mahan K.M."/>
        </authorList>
    </citation>
    <scope>NUCLEOTIDE SEQUENCE</scope>
    <source>
        <strain evidence="5">UTEX B ZZ1240</strain>
    </source>
</reference>
<dbReference type="Pfam" id="PF22646">
    <property type="entry name" value="PPP2R1A-like_HEAT"/>
    <property type="match status" value="2"/>
</dbReference>
<comment type="similarity">
    <text evidence="2">Belongs to the phosphatase 2A regulatory subunit A family.</text>
</comment>
<name>A0A835YS61_9STRA</name>
<dbReference type="PANTHER" id="PTHR10648:SF4">
    <property type="entry name" value="PROTEIN PHOSPHATASE 2 (FORMERLY 2A), REGULATORY SUBUNIT A, BETA ISOFORM-RELATED"/>
    <property type="match status" value="1"/>
</dbReference>
<proteinExistence type="inferred from homology"/>
<evidence type="ECO:0000313" key="5">
    <source>
        <dbReference type="EMBL" id="KAG5179683.1"/>
    </source>
</evidence>
<dbReference type="EMBL" id="JAFCMP010000446">
    <property type="protein sequence ID" value="KAG5179683.1"/>
    <property type="molecule type" value="Genomic_DNA"/>
</dbReference>
<accession>A0A835YS61</accession>
<keyword evidence="6" id="KW-1185">Reference proteome</keyword>
<protein>
    <submittedName>
        <fullName evidence="5">Armadillo-type protein</fullName>
    </submittedName>
</protein>
<dbReference type="GO" id="GO:0000159">
    <property type="term" value="C:protein phosphatase type 2A complex"/>
    <property type="evidence" value="ECO:0007669"/>
    <property type="project" value="TreeGrafter"/>
</dbReference>
<dbReference type="PROSITE" id="PS50077">
    <property type="entry name" value="HEAT_REPEAT"/>
    <property type="match status" value="7"/>
</dbReference>
<feature type="domain" description="Phosphatase PP2A regulatory subunit A/Splicing factor 3B subunit 1-like HEAT repeat" evidence="4">
    <location>
        <begin position="298"/>
        <end position="371"/>
    </location>
</feature>
<dbReference type="InterPro" id="IPR054573">
    <property type="entry name" value="PP2A/SF3B1-like_HEAT"/>
</dbReference>